<evidence type="ECO:0000259" key="1">
    <source>
        <dbReference type="PROSITE" id="PS50075"/>
    </source>
</evidence>
<gene>
    <name evidence="2" type="ORF">GCM10010517_02910</name>
</gene>
<evidence type="ECO:0000313" key="2">
    <source>
        <dbReference type="EMBL" id="GAA2846261.1"/>
    </source>
</evidence>
<dbReference type="RefSeq" id="WP_344966910.1">
    <property type="nucleotide sequence ID" value="NZ_BAAAVI010000001.1"/>
</dbReference>
<accession>A0ABN3VQQ0</accession>
<keyword evidence="3" id="KW-1185">Reference proteome</keyword>
<feature type="domain" description="Carrier" evidence="1">
    <location>
        <begin position="1"/>
        <end position="80"/>
    </location>
</feature>
<proteinExistence type="predicted"/>
<organism evidence="2 3">
    <name type="scientific">Streptosporangium fragile</name>
    <dbReference type="NCBI Taxonomy" id="46186"/>
    <lineage>
        <taxon>Bacteria</taxon>
        <taxon>Bacillati</taxon>
        <taxon>Actinomycetota</taxon>
        <taxon>Actinomycetes</taxon>
        <taxon>Streptosporangiales</taxon>
        <taxon>Streptosporangiaceae</taxon>
        <taxon>Streptosporangium</taxon>
    </lineage>
</organism>
<name>A0ABN3VQQ0_9ACTN</name>
<dbReference type="Proteomes" id="UP001500831">
    <property type="component" value="Unassembled WGS sequence"/>
</dbReference>
<dbReference type="SUPFAM" id="SSF47336">
    <property type="entry name" value="ACP-like"/>
    <property type="match status" value="1"/>
</dbReference>
<reference evidence="2 3" key="1">
    <citation type="journal article" date="2019" name="Int. J. Syst. Evol. Microbiol.">
        <title>The Global Catalogue of Microorganisms (GCM) 10K type strain sequencing project: providing services to taxonomists for standard genome sequencing and annotation.</title>
        <authorList>
            <consortium name="The Broad Institute Genomics Platform"/>
            <consortium name="The Broad Institute Genome Sequencing Center for Infectious Disease"/>
            <person name="Wu L."/>
            <person name="Ma J."/>
        </authorList>
    </citation>
    <scope>NUCLEOTIDE SEQUENCE [LARGE SCALE GENOMIC DNA]</scope>
    <source>
        <strain evidence="2 3">JCM 6242</strain>
    </source>
</reference>
<protein>
    <recommendedName>
        <fullName evidence="1">Carrier domain-containing protein</fullName>
    </recommendedName>
</protein>
<dbReference type="InterPro" id="IPR036736">
    <property type="entry name" value="ACP-like_sf"/>
</dbReference>
<dbReference type="InterPro" id="IPR009081">
    <property type="entry name" value="PP-bd_ACP"/>
</dbReference>
<evidence type="ECO:0000313" key="3">
    <source>
        <dbReference type="Proteomes" id="UP001500831"/>
    </source>
</evidence>
<dbReference type="EMBL" id="BAAAVI010000001">
    <property type="protein sequence ID" value="GAA2846261.1"/>
    <property type="molecule type" value="Genomic_DNA"/>
</dbReference>
<dbReference type="Pfam" id="PF00550">
    <property type="entry name" value="PP-binding"/>
    <property type="match status" value="1"/>
</dbReference>
<sequence>MNVLQTIKGILISDLLVDIPAERMELDDSLRDTYGLDSLGYVELRVCIEQAFGTTIDDDDFSPEHFTTLGGVKALVERLLKDREMVG</sequence>
<dbReference type="PROSITE" id="PS50075">
    <property type="entry name" value="CARRIER"/>
    <property type="match status" value="1"/>
</dbReference>
<comment type="caution">
    <text evidence="2">The sequence shown here is derived from an EMBL/GenBank/DDBJ whole genome shotgun (WGS) entry which is preliminary data.</text>
</comment>
<dbReference type="Gene3D" id="1.10.1200.10">
    <property type="entry name" value="ACP-like"/>
    <property type="match status" value="1"/>
</dbReference>